<dbReference type="PATRIC" id="fig|1469144.10.peg.672"/>
<keyword evidence="3" id="KW-1185">Reference proteome</keyword>
<dbReference type="EMBL" id="LAXD01000001">
    <property type="protein sequence ID" value="KWW98944.1"/>
    <property type="molecule type" value="Genomic_DNA"/>
</dbReference>
<evidence type="ECO:0000313" key="3">
    <source>
        <dbReference type="Proteomes" id="UP000070188"/>
    </source>
</evidence>
<dbReference type="Gene3D" id="3.40.630.30">
    <property type="match status" value="1"/>
</dbReference>
<gene>
    <name evidence="2" type="ORF">LI90_574</name>
</gene>
<dbReference type="Pfam" id="PF00583">
    <property type="entry name" value="Acetyltransf_1"/>
    <property type="match status" value="1"/>
</dbReference>
<protein>
    <recommendedName>
        <fullName evidence="1">N-acetyltransferase domain-containing protein</fullName>
    </recommendedName>
</protein>
<feature type="domain" description="N-acetyltransferase" evidence="1">
    <location>
        <begin position="123"/>
        <end position="278"/>
    </location>
</feature>
<dbReference type="CDD" id="cd04301">
    <property type="entry name" value="NAT_SF"/>
    <property type="match status" value="1"/>
</dbReference>
<dbReference type="GO" id="GO:0016747">
    <property type="term" value="F:acyltransferase activity, transferring groups other than amino-acyl groups"/>
    <property type="evidence" value="ECO:0007669"/>
    <property type="project" value="InterPro"/>
</dbReference>
<dbReference type="STRING" id="1469144.LI90_574"/>
<dbReference type="InterPro" id="IPR016181">
    <property type="entry name" value="Acyl_CoA_acyltransferase"/>
</dbReference>
<dbReference type="AlphaFoldDB" id="A0A132MM57"/>
<name>A0A132MM57_9ACTN</name>
<reference evidence="3" key="1">
    <citation type="submission" date="2015-04" db="EMBL/GenBank/DDBJ databases">
        <title>Physiological reanalysis, assessment of diazotrophy, and genome sequences of multiple isolates of Streptomyces thermoautotrophicus.</title>
        <authorList>
            <person name="MacKellar D.C."/>
            <person name="Lieber L."/>
            <person name="Norman J."/>
            <person name="Bolger A."/>
            <person name="Tobin C."/>
            <person name="Murray J.W."/>
            <person name="Chang R."/>
            <person name="Ford T."/>
            <person name="Nguyen P.Q."/>
            <person name="Woodward J."/>
            <person name="Permingeat H."/>
            <person name="Joshi N.S."/>
            <person name="Silver P.A."/>
            <person name="Usadel B."/>
            <person name="Rutherford A.W."/>
            <person name="Friesen M."/>
            <person name="Prell J."/>
        </authorList>
    </citation>
    <scope>NUCLEOTIDE SEQUENCE [LARGE SCALE GENOMIC DNA]</scope>
    <source>
        <strain evidence="3">H1</strain>
    </source>
</reference>
<dbReference type="InterPro" id="IPR000182">
    <property type="entry name" value="GNAT_dom"/>
</dbReference>
<accession>A0A132MM57</accession>
<proteinExistence type="predicted"/>
<dbReference type="Proteomes" id="UP000070188">
    <property type="component" value="Unassembled WGS sequence"/>
</dbReference>
<dbReference type="SUPFAM" id="SSF55729">
    <property type="entry name" value="Acyl-CoA N-acyltransferases (Nat)"/>
    <property type="match status" value="1"/>
</dbReference>
<dbReference type="PROSITE" id="PS51186">
    <property type="entry name" value="GNAT"/>
    <property type="match status" value="1"/>
</dbReference>
<comment type="caution">
    <text evidence="2">The sequence shown here is derived from an EMBL/GenBank/DDBJ whole genome shotgun (WGS) entry which is preliminary data.</text>
</comment>
<organism evidence="2 3">
    <name type="scientific">Carbonactinospora thermoautotrophica</name>
    <dbReference type="NCBI Taxonomy" id="1469144"/>
    <lineage>
        <taxon>Bacteria</taxon>
        <taxon>Bacillati</taxon>
        <taxon>Actinomycetota</taxon>
        <taxon>Actinomycetes</taxon>
        <taxon>Kitasatosporales</taxon>
        <taxon>Carbonactinosporaceae</taxon>
        <taxon>Carbonactinospora</taxon>
    </lineage>
</organism>
<dbReference type="RefSeq" id="WP_232784473.1">
    <property type="nucleotide sequence ID" value="NZ_CP171739.1"/>
</dbReference>
<evidence type="ECO:0000313" key="2">
    <source>
        <dbReference type="EMBL" id="KWW98944.1"/>
    </source>
</evidence>
<evidence type="ECO:0000259" key="1">
    <source>
        <dbReference type="PROSITE" id="PS51186"/>
    </source>
</evidence>
<sequence length="278" mass="30395">MRMDTEHGELLARIERYYDAVPRARARVEEHGPLTLFVREGPGWPYYARPRPGETERITAEHVRRVRQRQRELGVPESFEWVTEVTPSLRQAAEAAGLTVAEHPLMVLADPEAWRPLPAPEGVEIRLIDPDAPDLATVLAVAALAFVELGTQVGRTGRETLVWAAAEQEGPLLDAQRELLREGLSVTAAAYEHGYPLAVGTHQPVGDVTEIVGVATLPAERRRGLGSAVTSRLVQDALARGCRLVFLTATDEDVARVYARVGFRRIGTALIAEPPGAA</sequence>